<gene>
    <name evidence="1" type="ORF">K3G42_032235</name>
</gene>
<evidence type="ECO:0000313" key="2">
    <source>
        <dbReference type="Proteomes" id="UP000827872"/>
    </source>
</evidence>
<dbReference type="Proteomes" id="UP000827872">
    <property type="component" value="Linkage Group LG03"/>
</dbReference>
<dbReference type="EMBL" id="CM037616">
    <property type="protein sequence ID" value="KAH7993765.1"/>
    <property type="molecule type" value="Genomic_DNA"/>
</dbReference>
<evidence type="ECO:0000313" key="1">
    <source>
        <dbReference type="EMBL" id="KAH7993765.1"/>
    </source>
</evidence>
<sequence>MAHGSPAHQTEPLALVSQHSSAFSSSTPLYSDYQPPALDFIPVPQAVIYMLMAVMVVVGVAYAIVGHLIRDLAHDLAGASGDWQDSGIRPMSHSSVDTIPIWVWGGQEPD</sequence>
<accession>A0ACB8EMP0</accession>
<comment type="caution">
    <text evidence="1">The sequence shown here is derived from an EMBL/GenBank/DDBJ whole genome shotgun (WGS) entry which is preliminary data.</text>
</comment>
<protein>
    <submittedName>
        <fullName evidence="1">Uncharacterized protein</fullName>
    </submittedName>
</protein>
<reference evidence="1" key="1">
    <citation type="submission" date="2021-08" db="EMBL/GenBank/DDBJ databases">
        <title>The first chromosome-level gecko genome reveals the dynamic sex chromosomes of Neotropical dwarf geckos (Sphaerodactylidae: Sphaerodactylus).</title>
        <authorList>
            <person name="Pinto B.J."/>
            <person name="Keating S.E."/>
            <person name="Gamble T."/>
        </authorList>
    </citation>
    <scope>NUCLEOTIDE SEQUENCE</scope>
    <source>
        <strain evidence="1">TG3544</strain>
    </source>
</reference>
<keyword evidence="2" id="KW-1185">Reference proteome</keyword>
<proteinExistence type="predicted"/>
<name>A0ACB8EMP0_9SAUR</name>
<organism evidence="1 2">
    <name type="scientific">Sphaerodactylus townsendi</name>
    <dbReference type="NCBI Taxonomy" id="933632"/>
    <lineage>
        <taxon>Eukaryota</taxon>
        <taxon>Metazoa</taxon>
        <taxon>Chordata</taxon>
        <taxon>Craniata</taxon>
        <taxon>Vertebrata</taxon>
        <taxon>Euteleostomi</taxon>
        <taxon>Lepidosauria</taxon>
        <taxon>Squamata</taxon>
        <taxon>Bifurcata</taxon>
        <taxon>Gekkota</taxon>
        <taxon>Sphaerodactylidae</taxon>
        <taxon>Sphaerodactylus</taxon>
    </lineage>
</organism>